<comment type="function">
    <text evidence="13">ADP:ATP antiporter that mediates import of ADP into the mitochondrial matrix for ATP synthesis, and export of ATP out to fuel the cell. Cycles between the cytoplasmic-open state (c-state) and the matrix-open state (m-state): operates by the alternating access mechanism with a single substrate-binding site intermittently exposed to either the cytosolic (c-state) or matrix (m-state) side of the inner mitochondrial membrane.</text>
</comment>
<comment type="catalytic activity">
    <reaction evidence="12">
        <text>ADP(in) + ATP(out) = ADP(out) + ATP(in)</text>
        <dbReference type="Rhea" id="RHEA:34999"/>
        <dbReference type="ChEBI" id="CHEBI:30616"/>
        <dbReference type="ChEBI" id="CHEBI:456216"/>
    </reaction>
    <physiologicalReaction direction="left-to-right" evidence="12">
        <dbReference type="Rhea" id="RHEA:35000"/>
    </physiologicalReaction>
</comment>
<comment type="similarity">
    <text evidence="2 15">Belongs to the mitochondrial carrier (TC 2.A.29) family.</text>
</comment>
<evidence type="ECO:0000313" key="17">
    <source>
        <dbReference type="EMBL" id="EFC36475.1"/>
    </source>
</evidence>
<dbReference type="VEuPathDB" id="AmoebaDB:NAEGRDRAFT_75865"/>
<evidence type="ECO:0000256" key="3">
    <source>
        <dbReference type="ARBA" id="ARBA00011245"/>
    </source>
</evidence>
<dbReference type="GO" id="GO:1990544">
    <property type="term" value="P:mitochondrial ATP transmembrane transport"/>
    <property type="evidence" value="ECO:0007669"/>
    <property type="project" value="InterPro"/>
</dbReference>
<comment type="function">
    <text evidence="16">Catalyzes the exchange of ADP and ATP across the membrane.</text>
</comment>
<keyword evidence="8" id="KW-0999">Mitochondrion inner membrane</keyword>
<evidence type="ECO:0000256" key="14">
    <source>
        <dbReference type="PROSITE-ProRule" id="PRU00282"/>
    </source>
</evidence>
<evidence type="ECO:0000313" key="18">
    <source>
        <dbReference type="Proteomes" id="UP000006671"/>
    </source>
</evidence>
<dbReference type="Pfam" id="PF00153">
    <property type="entry name" value="Mito_carr"/>
    <property type="match status" value="2"/>
</dbReference>
<dbReference type="Gene3D" id="1.50.40.10">
    <property type="entry name" value="Mitochondrial carrier domain"/>
    <property type="match status" value="1"/>
</dbReference>
<organism evidence="18">
    <name type="scientific">Naegleria gruberi</name>
    <name type="common">Amoeba</name>
    <dbReference type="NCBI Taxonomy" id="5762"/>
    <lineage>
        <taxon>Eukaryota</taxon>
        <taxon>Discoba</taxon>
        <taxon>Heterolobosea</taxon>
        <taxon>Tetramitia</taxon>
        <taxon>Eutetramitia</taxon>
        <taxon>Vahlkampfiidae</taxon>
        <taxon>Naegleria</taxon>
    </lineage>
</organism>
<dbReference type="STRING" id="5762.D2W394"/>
<gene>
    <name evidence="17" type="ORF">NAEGRDRAFT_75865</name>
</gene>
<evidence type="ECO:0000256" key="1">
    <source>
        <dbReference type="ARBA" id="ARBA00004448"/>
    </source>
</evidence>
<dbReference type="GeneID" id="8862691"/>
<dbReference type="PANTHER" id="PTHR45635">
    <property type="entry name" value="ADP,ATP CARRIER PROTEIN 1-RELATED-RELATED"/>
    <property type="match status" value="1"/>
</dbReference>
<dbReference type="AlphaFoldDB" id="D2W394"/>
<keyword evidence="18" id="KW-1185">Reference proteome</keyword>
<evidence type="ECO:0000256" key="2">
    <source>
        <dbReference type="ARBA" id="ARBA00006375"/>
    </source>
</evidence>
<dbReference type="InParanoid" id="D2W394"/>
<keyword evidence="4 15" id="KW-0813">Transport</keyword>
<comment type="subunit">
    <text evidence="3 16">Monomer.</text>
</comment>
<feature type="repeat" description="Solcar" evidence="14">
    <location>
        <begin position="115"/>
        <end position="202"/>
    </location>
</feature>
<dbReference type="InterPro" id="IPR002067">
    <property type="entry name" value="MCP"/>
</dbReference>
<dbReference type="OrthoDB" id="270584at2759"/>
<accession>D2W394</accession>
<dbReference type="GO" id="GO:0005471">
    <property type="term" value="F:ATP:ADP antiporter activity"/>
    <property type="evidence" value="ECO:0007669"/>
    <property type="project" value="UniProtKB-UniRule"/>
</dbReference>
<evidence type="ECO:0000256" key="11">
    <source>
        <dbReference type="ARBA" id="ARBA00023136"/>
    </source>
</evidence>
<keyword evidence="9" id="KW-1133">Transmembrane helix</keyword>
<dbReference type="SUPFAM" id="SSF103506">
    <property type="entry name" value="Mitochondrial carrier"/>
    <property type="match status" value="1"/>
</dbReference>
<protein>
    <recommendedName>
        <fullName evidence="16">ADP/ATP translocase</fullName>
    </recommendedName>
    <alternativeName>
        <fullName evidence="16">ADP,ATP carrier protein</fullName>
    </alternativeName>
</protein>
<dbReference type="GO" id="GO:0140021">
    <property type="term" value="P:mitochondrial ADP transmembrane transport"/>
    <property type="evidence" value="ECO:0007669"/>
    <property type="project" value="InterPro"/>
</dbReference>
<evidence type="ECO:0000256" key="10">
    <source>
        <dbReference type="ARBA" id="ARBA00023128"/>
    </source>
</evidence>
<dbReference type="PRINTS" id="PR00926">
    <property type="entry name" value="MITOCARRIER"/>
</dbReference>
<evidence type="ECO:0000256" key="13">
    <source>
        <dbReference type="ARBA" id="ARBA00045250"/>
    </source>
</evidence>
<dbReference type="GO" id="GO:0005743">
    <property type="term" value="C:mitochondrial inner membrane"/>
    <property type="evidence" value="ECO:0007669"/>
    <property type="project" value="UniProtKB-SubCell"/>
</dbReference>
<feature type="repeat" description="Solcar" evidence="14">
    <location>
        <begin position="207"/>
        <end position="293"/>
    </location>
</feature>
<dbReference type="RefSeq" id="XP_002669219.1">
    <property type="nucleotide sequence ID" value="XM_002669173.1"/>
</dbReference>
<evidence type="ECO:0000256" key="16">
    <source>
        <dbReference type="RuleBase" id="RU368008"/>
    </source>
</evidence>
<dbReference type="KEGG" id="ngr:NAEGRDRAFT_75865"/>
<dbReference type="EMBL" id="GG738930">
    <property type="protein sequence ID" value="EFC36475.1"/>
    <property type="molecule type" value="Genomic_DNA"/>
</dbReference>
<sequence length="293" mass="32787">MQTSNNSPLVQVTVGIVAKVSSSLLVKLPICPLFTAACILQSHQADHQLAKQIGDKQLNTITILQQIKQDQGISSWFRGFPVELLKNILTGMFSPMLMKIFNIIPKFDPSTDLGKYYLRNVVGGALIGTAMEALTRPLAYVRFKLAFDTIGKRQYSGPIDVLKKTIETNGYSALFVGLDASLIKLIVYRFSYFVMYDILTSVNPYPNDIRAKFLIAQLISFSNFLICYPLETVERKLQVQADKKEKTFSGTLDCFQKTYKEEGISGFFRGWKISIATSLAISGGFILYDLITN</sequence>
<evidence type="ECO:0000256" key="8">
    <source>
        <dbReference type="ARBA" id="ARBA00022792"/>
    </source>
</evidence>
<evidence type="ECO:0000256" key="15">
    <source>
        <dbReference type="RuleBase" id="RU000488"/>
    </source>
</evidence>
<dbReference type="InterPro" id="IPR002113">
    <property type="entry name" value="ADT_euk_type"/>
</dbReference>
<keyword evidence="5" id="KW-0050">Antiport</keyword>
<evidence type="ECO:0000256" key="6">
    <source>
        <dbReference type="ARBA" id="ARBA00022692"/>
    </source>
</evidence>
<evidence type="ECO:0000256" key="4">
    <source>
        <dbReference type="ARBA" id="ARBA00022448"/>
    </source>
</evidence>
<evidence type="ECO:0000256" key="12">
    <source>
        <dbReference type="ARBA" id="ARBA00024143"/>
    </source>
</evidence>
<dbReference type="InterPro" id="IPR018108">
    <property type="entry name" value="MCP_transmembrane"/>
</dbReference>
<evidence type="ECO:0000256" key="5">
    <source>
        <dbReference type="ARBA" id="ARBA00022449"/>
    </source>
</evidence>
<comment type="subcellular location">
    <subcellularLocation>
        <location evidence="16">Membrane</location>
        <topology evidence="16">Multi-pass membrane protein</topology>
    </subcellularLocation>
    <subcellularLocation>
        <location evidence="1">Mitochondrion inner membrane</location>
        <topology evidence="1">Multi-pass membrane protein</topology>
    </subcellularLocation>
</comment>
<keyword evidence="6 14" id="KW-0812">Transmembrane</keyword>
<keyword evidence="7" id="KW-0677">Repeat</keyword>
<dbReference type="PANTHER" id="PTHR45635:SF14">
    <property type="entry name" value="ADP_ATP TRANSLOCASE"/>
    <property type="match status" value="1"/>
</dbReference>
<reference evidence="17 18" key="1">
    <citation type="journal article" date="2010" name="Cell">
        <title>The genome of Naegleria gruberi illuminates early eukaryotic versatility.</title>
        <authorList>
            <person name="Fritz-Laylin L.K."/>
            <person name="Prochnik S.E."/>
            <person name="Ginger M.L."/>
            <person name="Dacks J.B."/>
            <person name="Carpenter M.L."/>
            <person name="Field M.C."/>
            <person name="Kuo A."/>
            <person name="Paredez A."/>
            <person name="Chapman J."/>
            <person name="Pham J."/>
            <person name="Shu S."/>
            <person name="Neupane R."/>
            <person name="Cipriano M."/>
            <person name="Mancuso J."/>
            <person name="Tu H."/>
            <person name="Salamov A."/>
            <person name="Lindquist E."/>
            <person name="Shapiro H."/>
            <person name="Lucas S."/>
            <person name="Grigoriev I.V."/>
            <person name="Cande W.Z."/>
            <person name="Fulton C."/>
            <person name="Rokhsar D.S."/>
            <person name="Dawson S.C."/>
        </authorList>
    </citation>
    <scope>NUCLEOTIDE SEQUENCE [LARGE SCALE GENOMIC DNA]</scope>
    <source>
        <strain evidence="17 18">NEG-M</strain>
    </source>
</reference>
<dbReference type="PROSITE" id="PS50920">
    <property type="entry name" value="SOLCAR"/>
    <property type="match status" value="2"/>
</dbReference>
<keyword evidence="11 14" id="KW-0472">Membrane</keyword>
<keyword evidence="10" id="KW-0496">Mitochondrion</keyword>
<evidence type="ECO:0000256" key="9">
    <source>
        <dbReference type="ARBA" id="ARBA00022989"/>
    </source>
</evidence>
<dbReference type="InterPro" id="IPR023395">
    <property type="entry name" value="MCP_dom_sf"/>
</dbReference>
<name>D2W394_NAEGR</name>
<dbReference type="eggNOG" id="KOG0749">
    <property type="taxonomic scope" value="Eukaryota"/>
</dbReference>
<proteinExistence type="inferred from homology"/>
<dbReference type="Proteomes" id="UP000006671">
    <property type="component" value="Unassembled WGS sequence"/>
</dbReference>
<evidence type="ECO:0000256" key="7">
    <source>
        <dbReference type="ARBA" id="ARBA00022737"/>
    </source>
</evidence>